<feature type="transmembrane region" description="Helical" evidence="6">
    <location>
        <begin position="105"/>
        <end position="125"/>
    </location>
</feature>
<comment type="caution">
    <text evidence="7">The sequence shown here is derived from an EMBL/GenBank/DDBJ whole genome shotgun (WGS) entry which is preliminary data.</text>
</comment>
<dbReference type="GO" id="GO:0022857">
    <property type="term" value="F:transmembrane transporter activity"/>
    <property type="evidence" value="ECO:0007669"/>
    <property type="project" value="InterPro"/>
</dbReference>
<evidence type="ECO:0000256" key="6">
    <source>
        <dbReference type="SAM" id="Phobius"/>
    </source>
</evidence>
<accession>A0A4R6RX44</accession>
<keyword evidence="3 6" id="KW-0812">Transmembrane</keyword>
<dbReference type="InterPro" id="IPR001851">
    <property type="entry name" value="ABC_transp_permease"/>
</dbReference>
<dbReference type="GO" id="GO:0005886">
    <property type="term" value="C:plasma membrane"/>
    <property type="evidence" value="ECO:0007669"/>
    <property type="project" value="UniProtKB-SubCell"/>
</dbReference>
<dbReference type="AlphaFoldDB" id="A0A4R6RX44"/>
<organism evidence="7 8">
    <name type="scientific">Leucobacter luti</name>
    <dbReference type="NCBI Taxonomy" id="340320"/>
    <lineage>
        <taxon>Bacteria</taxon>
        <taxon>Bacillati</taxon>
        <taxon>Actinomycetota</taxon>
        <taxon>Actinomycetes</taxon>
        <taxon>Micrococcales</taxon>
        <taxon>Microbacteriaceae</taxon>
        <taxon>Leucobacter</taxon>
    </lineage>
</organism>
<evidence type="ECO:0000256" key="1">
    <source>
        <dbReference type="ARBA" id="ARBA00004651"/>
    </source>
</evidence>
<evidence type="ECO:0000313" key="7">
    <source>
        <dbReference type="EMBL" id="TDP91394.1"/>
    </source>
</evidence>
<feature type="transmembrane region" description="Helical" evidence="6">
    <location>
        <begin position="75"/>
        <end position="98"/>
    </location>
</feature>
<feature type="transmembrane region" description="Helical" evidence="6">
    <location>
        <begin position="341"/>
        <end position="359"/>
    </location>
</feature>
<keyword evidence="4 6" id="KW-1133">Transmembrane helix</keyword>
<evidence type="ECO:0000256" key="4">
    <source>
        <dbReference type="ARBA" id="ARBA00022989"/>
    </source>
</evidence>
<dbReference type="EMBL" id="SNYA01000005">
    <property type="protein sequence ID" value="TDP91394.1"/>
    <property type="molecule type" value="Genomic_DNA"/>
</dbReference>
<evidence type="ECO:0000256" key="5">
    <source>
        <dbReference type="ARBA" id="ARBA00023136"/>
    </source>
</evidence>
<sequence length="376" mass="38646">MTFQQVPETGSRTAYVPVPVRRRGIPWARLGASVWRIAVPVVIALIVGALALLVGGKNPLEIYGMLVREAFGDGARINATLTAATPLLFTGLAAAVAFRAGVFNVGVEGSFAFAGLAAAVVGASVGGLPPMLAVLACLVAGALAGMLVSLVPALLRTWLGVDEVVSTLMFNFIVTGVTAWLVQSFFLAPGQANSATAYVAASAELPPLAPPGQLSLGFVIAILLVLGYAVWARRSRLGFEFDAVGKTPRFSMAQGLRVRTVLMTAMLASGAIGGLGGAVHALGVVHRFSVGFSASFGFTGIAIALLARFNPIGIVIGAVAFGALAAAGATVQLFVNIPIQLIDILQGTVMMLAVAQFAIPRLRRRKRDAAGSGDLA</sequence>
<dbReference type="Pfam" id="PF02653">
    <property type="entry name" value="BPD_transp_2"/>
    <property type="match status" value="1"/>
</dbReference>
<proteinExistence type="predicted"/>
<keyword evidence="8" id="KW-1185">Reference proteome</keyword>
<feature type="transmembrane region" description="Helical" evidence="6">
    <location>
        <begin position="167"/>
        <end position="188"/>
    </location>
</feature>
<comment type="subcellular location">
    <subcellularLocation>
        <location evidence="1">Cell membrane</location>
        <topology evidence="1">Multi-pass membrane protein</topology>
    </subcellularLocation>
</comment>
<gene>
    <name evidence="7" type="ORF">EDF62_2009</name>
</gene>
<dbReference type="OrthoDB" id="45037at2"/>
<protein>
    <submittedName>
        <fullName evidence="7">Nucleoside ABC transporter membrane protein</fullName>
    </submittedName>
</protein>
<name>A0A4R6RX44_9MICO</name>
<keyword evidence="5 6" id="KW-0472">Membrane</keyword>
<keyword evidence="2" id="KW-1003">Cell membrane</keyword>
<dbReference type="CDD" id="cd06580">
    <property type="entry name" value="TM_PBP1_transp_TpRbsC_like"/>
    <property type="match status" value="1"/>
</dbReference>
<feature type="transmembrane region" description="Helical" evidence="6">
    <location>
        <begin position="288"/>
        <end position="307"/>
    </location>
</feature>
<dbReference type="Proteomes" id="UP000295601">
    <property type="component" value="Unassembled WGS sequence"/>
</dbReference>
<feature type="transmembrane region" description="Helical" evidence="6">
    <location>
        <begin position="314"/>
        <end position="335"/>
    </location>
</feature>
<reference evidence="7 8" key="1">
    <citation type="submission" date="2019-03" db="EMBL/GenBank/DDBJ databases">
        <title>Genomic analyses of the natural microbiome of Caenorhabditis elegans.</title>
        <authorList>
            <person name="Samuel B."/>
        </authorList>
    </citation>
    <scope>NUCLEOTIDE SEQUENCE [LARGE SCALE GENOMIC DNA]</scope>
    <source>
        <strain evidence="7 8">JUb18</strain>
    </source>
</reference>
<evidence type="ECO:0000256" key="3">
    <source>
        <dbReference type="ARBA" id="ARBA00022692"/>
    </source>
</evidence>
<dbReference type="RefSeq" id="WP_132202756.1">
    <property type="nucleotide sequence ID" value="NZ_CP080492.1"/>
</dbReference>
<evidence type="ECO:0000313" key="8">
    <source>
        <dbReference type="Proteomes" id="UP000295601"/>
    </source>
</evidence>
<evidence type="ECO:0000256" key="2">
    <source>
        <dbReference type="ARBA" id="ARBA00022475"/>
    </source>
</evidence>
<dbReference type="PANTHER" id="PTHR47089:SF1">
    <property type="entry name" value="GUANOSINE ABC TRANSPORTER PERMEASE PROTEIN NUPP"/>
    <property type="match status" value="1"/>
</dbReference>
<dbReference type="PANTHER" id="PTHR47089">
    <property type="entry name" value="ABC TRANSPORTER, PERMEASE PROTEIN"/>
    <property type="match status" value="1"/>
</dbReference>
<feature type="transmembrane region" description="Helical" evidence="6">
    <location>
        <begin position="208"/>
        <end position="231"/>
    </location>
</feature>
<feature type="transmembrane region" description="Helical" evidence="6">
    <location>
        <begin position="261"/>
        <end position="282"/>
    </location>
</feature>
<feature type="transmembrane region" description="Helical" evidence="6">
    <location>
        <begin position="33"/>
        <end position="55"/>
    </location>
</feature>
<feature type="transmembrane region" description="Helical" evidence="6">
    <location>
        <begin position="131"/>
        <end position="155"/>
    </location>
</feature>